<dbReference type="EMBL" id="VDFV01000008">
    <property type="protein sequence ID" value="TNC72355.1"/>
    <property type="molecule type" value="Genomic_DNA"/>
</dbReference>
<protein>
    <recommendedName>
        <fullName evidence="6">Peptidase metallopeptidase domain-containing protein</fullName>
    </recommendedName>
</protein>
<evidence type="ECO:0000313" key="7">
    <source>
        <dbReference type="EMBL" id="TNC72355.1"/>
    </source>
</evidence>
<dbReference type="Proteomes" id="UP000305709">
    <property type="component" value="Unassembled WGS sequence"/>
</dbReference>
<dbReference type="InterPro" id="IPR001343">
    <property type="entry name" value="Hemolysn_Ca-bd"/>
</dbReference>
<evidence type="ECO:0000256" key="4">
    <source>
        <dbReference type="ARBA" id="ARBA00022525"/>
    </source>
</evidence>
<dbReference type="Gene3D" id="2.150.10.10">
    <property type="entry name" value="Serralysin-like metalloprotease, C-terminal"/>
    <property type="match status" value="1"/>
</dbReference>
<dbReference type="GO" id="GO:0008237">
    <property type="term" value="F:metallopeptidase activity"/>
    <property type="evidence" value="ECO:0007669"/>
    <property type="project" value="InterPro"/>
</dbReference>
<dbReference type="Gene3D" id="3.40.390.10">
    <property type="entry name" value="Collagenase (Catalytic Domain)"/>
    <property type="match status" value="1"/>
</dbReference>
<dbReference type="InterPro" id="IPR011049">
    <property type="entry name" value="Serralysin-like_metalloprot_C"/>
</dbReference>
<keyword evidence="8" id="KW-1185">Reference proteome</keyword>
<dbReference type="RefSeq" id="WP_139081138.1">
    <property type="nucleotide sequence ID" value="NZ_VDFV01000008.1"/>
</dbReference>
<comment type="subcellular location">
    <subcellularLocation>
        <location evidence="2">Secreted</location>
    </subcellularLocation>
</comment>
<dbReference type="SUPFAM" id="SSF55486">
    <property type="entry name" value="Metalloproteases ('zincins'), catalytic domain"/>
    <property type="match status" value="1"/>
</dbReference>
<dbReference type="PRINTS" id="PR00313">
    <property type="entry name" value="CABNDNGRPT"/>
</dbReference>
<comment type="similarity">
    <text evidence="3">Belongs to the peptidase M10B family.</text>
</comment>
<dbReference type="SMART" id="SM00235">
    <property type="entry name" value="ZnMc"/>
    <property type="match status" value="1"/>
</dbReference>
<comment type="caution">
    <text evidence="7">The sequence shown here is derived from an EMBL/GenBank/DDBJ whole genome shotgun (WGS) entry which is preliminary data.</text>
</comment>
<organism evidence="7 8">
    <name type="scientific">Rubellimicrobium roseum</name>
    <dbReference type="NCBI Taxonomy" id="687525"/>
    <lineage>
        <taxon>Bacteria</taxon>
        <taxon>Pseudomonadati</taxon>
        <taxon>Pseudomonadota</taxon>
        <taxon>Alphaproteobacteria</taxon>
        <taxon>Rhodobacterales</taxon>
        <taxon>Roseobacteraceae</taxon>
        <taxon>Rubellimicrobium</taxon>
    </lineage>
</organism>
<dbReference type="InterPro" id="IPR050557">
    <property type="entry name" value="RTX_toxin/Mannuronan_C5-epim"/>
</dbReference>
<dbReference type="InterPro" id="IPR013858">
    <property type="entry name" value="Peptidase_M10B_C"/>
</dbReference>
<reference evidence="7 8" key="1">
    <citation type="submission" date="2019-06" db="EMBL/GenBank/DDBJ databases">
        <authorList>
            <person name="Jiang L."/>
        </authorList>
    </citation>
    <scope>NUCLEOTIDE SEQUENCE [LARGE SCALE GENOMIC DNA]</scope>
    <source>
        <strain evidence="7 8">YIM 48858</strain>
    </source>
</reference>
<gene>
    <name evidence="7" type="ORF">FHG71_08160</name>
</gene>
<comment type="cofactor">
    <cofactor evidence="1">
        <name>Ca(2+)</name>
        <dbReference type="ChEBI" id="CHEBI:29108"/>
    </cofactor>
</comment>
<dbReference type="InterPro" id="IPR006026">
    <property type="entry name" value="Peptidase_Metallo"/>
</dbReference>
<evidence type="ECO:0000256" key="1">
    <source>
        <dbReference type="ARBA" id="ARBA00001913"/>
    </source>
</evidence>
<dbReference type="AlphaFoldDB" id="A0A5C4NEM0"/>
<dbReference type="InterPro" id="IPR024079">
    <property type="entry name" value="MetalloPept_cat_dom_sf"/>
</dbReference>
<dbReference type="PROSITE" id="PS00330">
    <property type="entry name" value="HEMOLYSIN_CALCIUM"/>
    <property type="match status" value="2"/>
</dbReference>
<dbReference type="SUPFAM" id="SSF51120">
    <property type="entry name" value="beta-Roll"/>
    <property type="match status" value="1"/>
</dbReference>
<evidence type="ECO:0000313" key="8">
    <source>
        <dbReference type="Proteomes" id="UP000305709"/>
    </source>
</evidence>
<dbReference type="Pfam" id="PF08548">
    <property type="entry name" value="Peptidase_M10_C"/>
    <property type="match status" value="1"/>
</dbReference>
<feature type="domain" description="Peptidase metallopeptidase" evidence="6">
    <location>
        <begin position="23"/>
        <end position="209"/>
    </location>
</feature>
<dbReference type="PANTHER" id="PTHR38340:SF1">
    <property type="entry name" value="S-LAYER PROTEIN"/>
    <property type="match status" value="1"/>
</dbReference>
<dbReference type="Pfam" id="PF00353">
    <property type="entry name" value="HemolysinCabind"/>
    <property type="match status" value="2"/>
</dbReference>
<evidence type="ECO:0000256" key="5">
    <source>
        <dbReference type="ARBA" id="ARBA00022737"/>
    </source>
</evidence>
<dbReference type="CDD" id="cd04277">
    <property type="entry name" value="ZnMc_serralysin_like"/>
    <property type="match status" value="1"/>
</dbReference>
<keyword evidence="4" id="KW-0964">Secreted</keyword>
<dbReference type="GO" id="GO:0005509">
    <property type="term" value="F:calcium ion binding"/>
    <property type="evidence" value="ECO:0007669"/>
    <property type="project" value="InterPro"/>
</dbReference>
<dbReference type="GO" id="GO:0008270">
    <property type="term" value="F:zinc ion binding"/>
    <property type="evidence" value="ECO:0007669"/>
    <property type="project" value="InterPro"/>
</dbReference>
<name>A0A5C4NEM0_9RHOB</name>
<dbReference type="InterPro" id="IPR034033">
    <property type="entry name" value="Serralysin-like"/>
</dbReference>
<accession>A0A5C4NEM0</accession>
<dbReference type="InterPro" id="IPR018511">
    <property type="entry name" value="Hemolysin-typ_Ca-bd_CS"/>
</dbReference>
<evidence type="ECO:0000259" key="6">
    <source>
        <dbReference type="SMART" id="SM00235"/>
    </source>
</evidence>
<proteinExistence type="inferred from homology"/>
<evidence type="ECO:0000256" key="2">
    <source>
        <dbReference type="ARBA" id="ARBA00004613"/>
    </source>
</evidence>
<dbReference type="OrthoDB" id="733404at2"/>
<dbReference type="GO" id="GO:0005615">
    <property type="term" value="C:extracellular space"/>
    <property type="evidence" value="ECO:0007669"/>
    <property type="project" value="InterPro"/>
</dbReference>
<dbReference type="GO" id="GO:0006508">
    <property type="term" value="P:proteolysis"/>
    <property type="evidence" value="ECO:0007669"/>
    <property type="project" value="InterPro"/>
</dbReference>
<keyword evidence="5" id="KW-0677">Repeat</keyword>
<dbReference type="PANTHER" id="PTHR38340">
    <property type="entry name" value="S-LAYER PROTEIN"/>
    <property type="match status" value="1"/>
</dbReference>
<evidence type="ECO:0000256" key="3">
    <source>
        <dbReference type="ARBA" id="ARBA00009490"/>
    </source>
</evidence>
<sequence>MAGTADPTATQATGNPWVDALVSEERWSSGTGVTTVSVYVAGTRGAESLAYDRVGITALTPSAAERTALAKAMAAIEEVCQLDFRPVTRAADADLVWASVGSADAAGNLGWAYMPGDLSAVPGGAVQALVAINRDAYDPAPGAAGALVRGSYDWCTLSHELAHAVGLKHPHDTEGGPATFPGVTAAFGDYGDHGLNQGLWTMMSYNDGWPEGALGLPPGRGWGYEAGPMALDIAALQQMYGADRTTRTGNDSYALPSANAPGAAWTCLWDAGGTDRIVGGNGGNVIDLRAATLAAGPGAAGFVSQAQGIHGGFTIAGGTVIENARGGTGIDVIRGNAAANTLDGAGGADGLIGSGGHDRLLGGAGDDRLNAGTGNDQLLGGAGTDRLLGGAGRDGFEFLSAGESRAATPDLIAGFVRGEDRLILSAIDANATLAGNQSFRLDRGGCFATGEIRQSVRDGDLLLEMNIDADLQAEMAIHLEGRAAPLAASDFWL</sequence>